<accession>A0A318RNR8</accession>
<evidence type="ECO:0000256" key="5">
    <source>
        <dbReference type="ARBA" id="ARBA00023136"/>
    </source>
</evidence>
<evidence type="ECO:0000256" key="4">
    <source>
        <dbReference type="ARBA" id="ARBA00022989"/>
    </source>
</evidence>
<keyword evidence="9" id="KW-1185">Reference proteome</keyword>
<feature type="transmembrane region" description="Helical" evidence="7">
    <location>
        <begin position="259"/>
        <end position="281"/>
    </location>
</feature>
<dbReference type="InterPro" id="IPR002293">
    <property type="entry name" value="AA/rel_permease1"/>
</dbReference>
<dbReference type="EMBL" id="QJSP01000003">
    <property type="protein sequence ID" value="PYE19231.1"/>
    <property type="molecule type" value="Genomic_DNA"/>
</dbReference>
<dbReference type="AlphaFoldDB" id="A0A318RNR8"/>
<evidence type="ECO:0000256" key="3">
    <source>
        <dbReference type="ARBA" id="ARBA00022692"/>
    </source>
</evidence>
<sequence length="494" mass="51631">MSTPLTDSSPAEPPPSAPDSGPELQRTLGGFQVFAISFAFISVAVGIFGTYGEMLATAGPVGIWLWLIAVVGQTLVALVVAQFAARIALSGSSYQWASRLANPKIGWLFGWLTFWFLAIAVVALDSALASQAFMPLVGMDENEDTARIITVVILILQAILVIASTRLLGLITSGAVGVELAIVAVLVVALIGVVVFTSSGDVSNLTSRGVTEGNSSYYAIGGGLTAGMLMGLTTLVGFDSAANLAEEAKDPFRSVPRAIVASVVAAGVAGFLFLIALTVAIEDIDAISKSGSPVAAIIRDQLGPVMERILLAAIVFAIFGAGMVVMAACSRQAFAMARDQRFPAHKLMRKVNPRTQTPIFATLLILVVGVVLLLVLPGDALLKLITASTLLPAIIYGATVILYLVVRKRLEHKEGGFSLGRFEMPIAVAALIWVVVALFVLVTPGDSTASNVIVAGLILLGGVYFAKMMIFNREVLETEPSGGDAVDAVVESTE</sequence>
<feature type="transmembrane region" description="Helical" evidence="7">
    <location>
        <begin position="105"/>
        <end position="128"/>
    </location>
</feature>
<keyword evidence="2" id="KW-0813">Transport</keyword>
<keyword evidence="5 7" id="KW-0472">Membrane</keyword>
<evidence type="ECO:0000313" key="9">
    <source>
        <dbReference type="Proteomes" id="UP000247591"/>
    </source>
</evidence>
<comment type="subcellular location">
    <subcellularLocation>
        <location evidence="1">Membrane</location>
        <topology evidence="1">Multi-pass membrane protein</topology>
    </subcellularLocation>
</comment>
<evidence type="ECO:0000256" key="2">
    <source>
        <dbReference type="ARBA" id="ARBA00022448"/>
    </source>
</evidence>
<gene>
    <name evidence="8" type="ORF">DFR67_103142</name>
</gene>
<feature type="transmembrane region" description="Helical" evidence="7">
    <location>
        <begin position="148"/>
        <end position="169"/>
    </location>
</feature>
<dbReference type="GO" id="GO:0022857">
    <property type="term" value="F:transmembrane transporter activity"/>
    <property type="evidence" value="ECO:0007669"/>
    <property type="project" value="InterPro"/>
</dbReference>
<dbReference type="GO" id="GO:0016020">
    <property type="term" value="C:membrane"/>
    <property type="evidence" value="ECO:0007669"/>
    <property type="project" value="UniProtKB-SubCell"/>
</dbReference>
<organism evidence="8 9">
    <name type="scientific">Williamsia limnetica</name>
    <dbReference type="NCBI Taxonomy" id="882452"/>
    <lineage>
        <taxon>Bacteria</taxon>
        <taxon>Bacillati</taxon>
        <taxon>Actinomycetota</taxon>
        <taxon>Actinomycetes</taxon>
        <taxon>Mycobacteriales</taxon>
        <taxon>Nocardiaceae</taxon>
        <taxon>Williamsia</taxon>
    </lineage>
</organism>
<feature type="transmembrane region" description="Helical" evidence="7">
    <location>
        <begin position="384"/>
        <end position="406"/>
    </location>
</feature>
<evidence type="ECO:0000256" key="6">
    <source>
        <dbReference type="SAM" id="MobiDB-lite"/>
    </source>
</evidence>
<keyword evidence="3 7" id="KW-0812">Transmembrane</keyword>
<feature type="region of interest" description="Disordered" evidence="6">
    <location>
        <begin position="1"/>
        <end position="22"/>
    </location>
</feature>
<dbReference type="PANTHER" id="PTHR45649">
    <property type="entry name" value="AMINO-ACID PERMEASE BAT1"/>
    <property type="match status" value="1"/>
</dbReference>
<dbReference type="PIRSF" id="PIRSF006060">
    <property type="entry name" value="AA_transporter"/>
    <property type="match status" value="1"/>
</dbReference>
<keyword evidence="4 7" id="KW-1133">Transmembrane helix</keyword>
<feature type="transmembrane region" description="Helical" evidence="7">
    <location>
        <begin position="176"/>
        <end position="197"/>
    </location>
</feature>
<feature type="transmembrane region" description="Helical" evidence="7">
    <location>
        <begin position="426"/>
        <end position="443"/>
    </location>
</feature>
<evidence type="ECO:0000313" key="8">
    <source>
        <dbReference type="EMBL" id="PYE19231.1"/>
    </source>
</evidence>
<protein>
    <submittedName>
        <fullName evidence="8">Amino acid/polyamine/organocation transporter (APC superfamily)</fullName>
    </submittedName>
</protein>
<feature type="transmembrane region" description="Helical" evidence="7">
    <location>
        <begin position="358"/>
        <end position="378"/>
    </location>
</feature>
<dbReference type="Proteomes" id="UP000247591">
    <property type="component" value="Unassembled WGS sequence"/>
</dbReference>
<evidence type="ECO:0000256" key="7">
    <source>
        <dbReference type="SAM" id="Phobius"/>
    </source>
</evidence>
<dbReference type="Pfam" id="PF13520">
    <property type="entry name" value="AA_permease_2"/>
    <property type="match status" value="1"/>
</dbReference>
<dbReference type="PANTHER" id="PTHR45649:SF26">
    <property type="entry name" value="OS04G0435100 PROTEIN"/>
    <property type="match status" value="1"/>
</dbReference>
<feature type="transmembrane region" description="Helical" evidence="7">
    <location>
        <begin position="33"/>
        <end position="51"/>
    </location>
</feature>
<comment type="caution">
    <text evidence="8">The sequence shown here is derived from an EMBL/GenBank/DDBJ whole genome shotgun (WGS) entry which is preliminary data.</text>
</comment>
<feature type="transmembrane region" description="Helical" evidence="7">
    <location>
        <begin position="217"/>
        <end position="238"/>
    </location>
</feature>
<dbReference type="Gene3D" id="1.20.1740.10">
    <property type="entry name" value="Amino acid/polyamine transporter I"/>
    <property type="match status" value="1"/>
</dbReference>
<name>A0A318RNR8_WILLI</name>
<proteinExistence type="predicted"/>
<reference evidence="8 9" key="1">
    <citation type="submission" date="2018-06" db="EMBL/GenBank/DDBJ databases">
        <title>Genomic Encyclopedia of Type Strains, Phase IV (KMG-IV): sequencing the most valuable type-strain genomes for metagenomic binning, comparative biology and taxonomic classification.</title>
        <authorList>
            <person name="Goeker M."/>
        </authorList>
    </citation>
    <scope>NUCLEOTIDE SEQUENCE [LARGE SCALE GENOMIC DNA]</scope>
    <source>
        <strain evidence="8 9">DSM 45521</strain>
    </source>
</reference>
<evidence type="ECO:0000256" key="1">
    <source>
        <dbReference type="ARBA" id="ARBA00004141"/>
    </source>
</evidence>
<feature type="transmembrane region" description="Helical" evidence="7">
    <location>
        <begin position="63"/>
        <end position="84"/>
    </location>
</feature>
<feature type="transmembrane region" description="Helical" evidence="7">
    <location>
        <begin position="309"/>
        <end position="337"/>
    </location>
</feature>
<feature type="transmembrane region" description="Helical" evidence="7">
    <location>
        <begin position="449"/>
        <end position="466"/>
    </location>
</feature>